<evidence type="ECO:0000256" key="14">
    <source>
        <dbReference type="ARBA" id="ARBA00022840"/>
    </source>
</evidence>
<reference evidence="18 19" key="1">
    <citation type="submission" date="2019-11" db="EMBL/GenBank/DDBJ databases">
        <title>Bacillus idriensis genome.</title>
        <authorList>
            <person name="Konopka E.N."/>
            <person name="Newman J.D."/>
        </authorList>
    </citation>
    <scope>NUCLEOTIDE SEQUENCE [LARGE SCALE GENOMIC DNA]</scope>
    <source>
        <strain evidence="18 19">DSM 19097</strain>
    </source>
</reference>
<evidence type="ECO:0000256" key="10">
    <source>
        <dbReference type="ARBA" id="ARBA00022573"/>
    </source>
</evidence>
<dbReference type="Proteomes" id="UP000441585">
    <property type="component" value="Unassembled WGS sequence"/>
</dbReference>
<gene>
    <name evidence="18" type="ORF">GJU41_07570</name>
</gene>
<dbReference type="PANTHER" id="PTHR34848:SF1">
    <property type="entry name" value="BIFUNCTIONAL ADENOSYLCOBALAMIN BIOSYNTHESIS PROTEIN COBU"/>
    <property type="match status" value="1"/>
</dbReference>
<dbReference type="RefSeq" id="WP_070877395.1">
    <property type="nucleotide sequence ID" value="NZ_CAJGAA010000001.1"/>
</dbReference>
<dbReference type="SUPFAM" id="SSF52540">
    <property type="entry name" value="P-loop containing nucleoside triphosphate hydrolases"/>
    <property type="match status" value="1"/>
</dbReference>
<comment type="pathway">
    <text evidence="5">Cofactor biosynthesis; adenosylcobalamin biosynthesis; adenosylcobalamin from cob(II)yrinate a,c-diamide: step 6/7.</text>
</comment>
<keyword evidence="13" id="KW-0418">Kinase</keyword>
<accession>A0A6I2M6S4</accession>
<dbReference type="GO" id="GO:0005524">
    <property type="term" value="F:ATP binding"/>
    <property type="evidence" value="ECO:0007669"/>
    <property type="project" value="UniProtKB-KW"/>
</dbReference>
<dbReference type="Gene3D" id="3.40.50.300">
    <property type="entry name" value="P-loop containing nucleotide triphosphate hydrolases"/>
    <property type="match status" value="1"/>
</dbReference>
<evidence type="ECO:0000256" key="8">
    <source>
        <dbReference type="ARBA" id="ARBA00012016"/>
    </source>
</evidence>
<proteinExistence type="inferred from homology"/>
<evidence type="ECO:0000256" key="16">
    <source>
        <dbReference type="ARBA" id="ARBA00029570"/>
    </source>
</evidence>
<evidence type="ECO:0000256" key="11">
    <source>
        <dbReference type="ARBA" id="ARBA00022679"/>
    </source>
</evidence>
<keyword evidence="12" id="KW-0547">Nucleotide-binding</keyword>
<comment type="catalytic activity">
    <reaction evidence="2">
        <text>adenosylcob(III)inamide phosphate + GTP + H(+) = adenosylcob(III)inamide-GDP + diphosphate</text>
        <dbReference type="Rhea" id="RHEA:22712"/>
        <dbReference type="ChEBI" id="CHEBI:15378"/>
        <dbReference type="ChEBI" id="CHEBI:33019"/>
        <dbReference type="ChEBI" id="CHEBI:37565"/>
        <dbReference type="ChEBI" id="CHEBI:58502"/>
        <dbReference type="ChEBI" id="CHEBI:60487"/>
        <dbReference type="EC" id="2.7.7.62"/>
    </reaction>
</comment>
<dbReference type="GO" id="GO:0008820">
    <property type="term" value="F:cobinamide phosphate guanylyltransferase activity"/>
    <property type="evidence" value="ECO:0007669"/>
    <property type="project" value="UniProtKB-EC"/>
</dbReference>
<protein>
    <recommendedName>
        <fullName evidence="16">Adenosylcobinamide kinase</fullName>
        <ecNumber evidence="8">2.7.1.156</ecNumber>
        <ecNumber evidence="9">2.7.7.62</ecNumber>
    </recommendedName>
    <alternativeName>
        <fullName evidence="17">Adenosylcobinamide-phosphate guanylyltransferase</fullName>
    </alternativeName>
</protein>
<comment type="pathway">
    <text evidence="6">Cofactor biosynthesis; adenosylcobalamin biosynthesis; adenosylcobalamin from cob(II)yrinate a,c-diamide: step 5/7.</text>
</comment>
<evidence type="ECO:0000313" key="18">
    <source>
        <dbReference type="EMBL" id="MRX53828.1"/>
    </source>
</evidence>
<evidence type="ECO:0000256" key="12">
    <source>
        <dbReference type="ARBA" id="ARBA00022741"/>
    </source>
</evidence>
<evidence type="ECO:0000256" key="4">
    <source>
        <dbReference type="ARBA" id="ARBA00003889"/>
    </source>
</evidence>
<keyword evidence="11" id="KW-0808">Transferase</keyword>
<keyword evidence="14" id="KW-0067">ATP-binding</keyword>
<dbReference type="AlphaFoldDB" id="A0A6I2M6S4"/>
<evidence type="ECO:0000256" key="2">
    <source>
        <dbReference type="ARBA" id="ARBA00000711"/>
    </source>
</evidence>
<comment type="similarity">
    <text evidence="7">Belongs to the CobU/CobP family.</text>
</comment>
<keyword evidence="19" id="KW-1185">Reference proteome</keyword>
<dbReference type="GO" id="GO:0009236">
    <property type="term" value="P:cobalamin biosynthetic process"/>
    <property type="evidence" value="ECO:0007669"/>
    <property type="project" value="UniProtKB-UniPathway"/>
</dbReference>
<comment type="catalytic activity">
    <reaction evidence="1">
        <text>adenosylcob(III)inamide + ATP = adenosylcob(III)inamide phosphate + ADP + H(+)</text>
        <dbReference type="Rhea" id="RHEA:15769"/>
        <dbReference type="ChEBI" id="CHEBI:2480"/>
        <dbReference type="ChEBI" id="CHEBI:15378"/>
        <dbReference type="ChEBI" id="CHEBI:30616"/>
        <dbReference type="ChEBI" id="CHEBI:58502"/>
        <dbReference type="ChEBI" id="CHEBI:456216"/>
        <dbReference type="EC" id="2.7.1.156"/>
    </reaction>
</comment>
<organism evidence="18 19">
    <name type="scientific">Metabacillus idriensis</name>
    <dbReference type="NCBI Taxonomy" id="324768"/>
    <lineage>
        <taxon>Bacteria</taxon>
        <taxon>Bacillati</taxon>
        <taxon>Bacillota</taxon>
        <taxon>Bacilli</taxon>
        <taxon>Bacillales</taxon>
        <taxon>Bacillaceae</taxon>
        <taxon>Metabacillus</taxon>
    </lineage>
</organism>
<evidence type="ECO:0000256" key="7">
    <source>
        <dbReference type="ARBA" id="ARBA00007490"/>
    </source>
</evidence>
<comment type="caution">
    <text evidence="18">The sequence shown here is derived from an EMBL/GenBank/DDBJ whole genome shotgun (WGS) entry which is preliminary data.</text>
</comment>
<comment type="catalytic activity">
    <reaction evidence="3">
        <text>adenosylcob(III)inamide + GTP = adenosylcob(III)inamide phosphate + GDP + H(+)</text>
        <dbReference type="Rhea" id="RHEA:15765"/>
        <dbReference type="ChEBI" id="CHEBI:2480"/>
        <dbReference type="ChEBI" id="CHEBI:15378"/>
        <dbReference type="ChEBI" id="CHEBI:37565"/>
        <dbReference type="ChEBI" id="CHEBI:58189"/>
        <dbReference type="ChEBI" id="CHEBI:58502"/>
        <dbReference type="EC" id="2.7.1.156"/>
    </reaction>
</comment>
<evidence type="ECO:0000256" key="5">
    <source>
        <dbReference type="ARBA" id="ARBA00004692"/>
    </source>
</evidence>
<dbReference type="PANTHER" id="PTHR34848">
    <property type="match status" value="1"/>
</dbReference>
<evidence type="ECO:0000256" key="15">
    <source>
        <dbReference type="ARBA" id="ARBA00023134"/>
    </source>
</evidence>
<dbReference type="UniPathway" id="UPA00148">
    <property type="reaction ID" value="UER00236"/>
</dbReference>
<dbReference type="GO" id="GO:0005525">
    <property type="term" value="F:GTP binding"/>
    <property type="evidence" value="ECO:0007669"/>
    <property type="project" value="UniProtKB-KW"/>
</dbReference>
<sequence>MHLIIGGAFSGKRDFVKSKWHDVSWISAYEGHQMLQWKEDNSSKAPLVLEGFEQWIMEDNNDAFKLRENWRIYLNELAELEREVIMIMLETGKGIVPISEKERRTRDLLGWIQQDAAALCKDVYHIWHGLAKKIK</sequence>
<evidence type="ECO:0000256" key="9">
    <source>
        <dbReference type="ARBA" id="ARBA00012523"/>
    </source>
</evidence>
<dbReference type="EC" id="2.7.7.62" evidence="9"/>
<dbReference type="InterPro" id="IPR003203">
    <property type="entry name" value="CobU/CobP"/>
</dbReference>
<evidence type="ECO:0000256" key="13">
    <source>
        <dbReference type="ARBA" id="ARBA00022777"/>
    </source>
</evidence>
<dbReference type="Pfam" id="PF02283">
    <property type="entry name" value="CobU"/>
    <property type="match status" value="1"/>
</dbReference>
<dbReference type="EMBL" id="WKKF01000001">
    <property type="protein sequence ID" value="MRX53828.1"/>
    <property type="molecule type" value="Genomic_DNA"/>
</dbReference>
<comment type="function">
    <text evidence="4">Catalyzes ATP-dependent phosphorylation of adenosylcobinamide and addition of GMP to adenosylcobinamide phosphate.</text>
</comment>
<dbReference type="InterPro" id="IPR027417">
    <property type="entry name" value="P-loop_NTPase"/>
</dbReference>
<dbReference type="EC" id="2.7.1.156" evidence="8"/>
<evidence type="ECO:0000256" key="3">
    <source>
        <dbReference type="ARBA" id="ARBA00001522"/>
    </source>
</evidence>
<keyword evidence="10" id="KW-0169">Cobalamin biosynthesis</keyword>
<keyword evidence="15" id="KW-0342">GTP-binding</keyword>
<name>A0A6I2M6S4_9BACI</name>
<evidence type="ECO:0000256" key="1">
    <source>
        <dbReference type="ARBA" id="ARBA00000312"/>
    </source>
</evidence>
<evidence type="ECO:0000256" key="6">
    <source>
        <dbReference type="ARBA" id="ARBA00005159"/>
    </source>
</evidence>
<evidence type="ECO:0000256" key="17">
    <source>
        <dbReference type="ARBA" id="ARBA00030571"/>
    </source>
</evidence>
<evidence type="ECO:0000313" key="19">
    <source>
        <dbReference type="Proteomes" id="UP000441585"/>
    </source>
</evidence>
<dbReference type="GO" id="GO:0043752">
    <property type="term" value="F:adenosylcobinamide kinase activity"/>
    <property type="evidence" value="ECO:0007669"/>
    <property type="project" value="UniProtKB-EC"/>
</dbReference>